<keyword evidence="1" id="KW-0175">Coiled coil</keyword>
<reference evidence="3" key="1">
    <citation type="submission" date="2020-05" db="EMBL/GenBank/DDBJ databases">
        <title>Phylogenomic resolution of chytrid fungi.</title>
        <authorList>
            <person name="Stajich J.E."/>
            <person name="Amses K."/>
            <person name="Simmons R."/>
            <person name="Seto K."/>
            <person name="Myers J."/>
            <person name="Bonds A."/>
            <person name="Quandt C.A."/>
            <person name="Barry K."/>
            <person name="Liu P."/>
            <person name="Grigoriev I."/>
            <person name="Longcore J.E."/>
            <person name="James T.Y."/>
        </authorList>
    </citation>
    <scope>NUCLEOTIDE SEQUENCE</scope>
    <source>
        <strain evidence="3">JEL0513</strain>
    </source>
</reference>
<feature type="coiled-coil region" evidence="1">
    <location>
        <begin position="468"/>
        <end position="495"/>
    </location>
</feature>
<evidence type="ECO:0000256" key="1">
    <source>
        <dbReference type="SAM" id="Coils"/>
    </source>
</evidence>
<evidence type="ECO:0000313" key="3">
    <source>
        <dbReference type="EMBL" id="KAJ3097978.1"/>
    </source>
</evidence>
<dbReference type="Proteomes" id="UP001211907">
    <property type="component" value="Unassembled WGS sequence"/>
</dbReference>
<gene>
    <name evidence="3" type="ORF">HK100_005216</name>
</gene>
<keyword evidence="2" id="KW-1133">Transmembrane helix</keyword>
<dbReference type="AlphaFoldDB" id="A0AAD5SST0"/>
<evidence type="ECO:0000313" key="4">
    <source>
        <dbReference type="Proteomes" id="UP001211907"/>
    </source>
</evidence>
<proteinExistence type="predicted"/>
<keyword evidence="2" id="KW-0472">Membrane</keyword>
<organism evidence="3 4">
    <name type="scientific">Physocladia obscura</name>
    <dbReference type="NCBI Taxonomy" id="109957"/>
    <lineage>
        <taxon>Eukaryota</taxon>
        <taxon>Fungi</taxon>
        <taxon>Fungi incertae sedis</taxon>
        <taxon>Chytridiomycota</taxon>
        <taxon>Chytridiomycota incertae sedis</taxon>
        <taxon>Chytridiomycetes</taxon>
        <taxon>Chytridiales</taxon>
        <taxon>Chytriomycetaceae</taxon>
        <taxon>Physocladia</taxon>
    </lineage>
</organism>
<accession>A0AAD5SST0</accession>
<comment type="caution">
    <text evidence="3">The sequence shown here is derived from an EMBL/GenBank/DDBJ whole genome shotgun (WGS) entry which is preliminary data.</text>
</comment>
<name>A0AAD5SST0_9FUNG</name>
<evidence type="ECO:0000256" key="2">
    <source>
        <dbReference type="SAM" id="Phobius"/>
    </source>
</evidence>
<sequence>MSVSTVLTVDNGIVFELAMDKVQLIVGDEQSHIGLRMIERVSTIAANVGDSTRMKTKASRKKMASTPSVFEGTALYSDSECATVASVVKLFAAASGFNASACPAAEDGACVGSAWYGGFYEKNFCAASTAEAGAGVFGGASYLQVAQWAACPNSSLVAAPTLLPDTDAALSSVALYALNACVSMPAVAGSGFAVAARNASSGAFFLAAYKDSACQLFASAQLLAPPAASCAALFAAAPSTALVVNVQSAIISVRYSGPDCSSPLSLTFQQAVLPCQSSDQCSFSNLSEGYIENTCPASFDMNTLTHYLSTGTGLFAPATAPQTIGSSSTTNSQQTSNRLSYAIVSSFFDNICSTPSSITVTFLNLCVTQRITDSDGTTVLSKSLSLDPTNGTLIRSRFSDSQCLVLHSTFSYGLPNGSCQSSIQTTIIQPTSNVTEAENTGLNSLAKGLISAGTVLGLFLCAVGVLVVVIFKNKKRRLELEKEEMEERRRRMNFQEFDIDSILGGDRRTLFGGNNKNGGDGVGSVSNISVGVNGTGVGAANAAVTKAASPVTVPAAIVNDVAATRRNMSAGNPYSLPSDDGS</sequence>
<feature type="transmembrane region" description="Helical" evidence="2">
    <location>
        <begin position="449"/>
        <end position="471"/>
    </location>
</feature>
<keyword evidence="4" id="KW-1185">Reference proteome</keyword>
<protein>
    <recommendedName>
        <fullName evidence="5">Transmembrane protein</fullName>
    </recommendedName>
</protein>
<evidence type="ECO:0008006" key="5">
    <source>
        <dbReference type="Google" id="ProtNLM"/>
    </source>
</evidence>
<dbReference type="EMBL" id="JADGJH010002460">
    <property type="protein sequence ID" value="KAJ3097978.1"/>
    <property type="molecule type" value="Genomic_DNA"/>
</dbReference>
<keyword evidence="2" id="KW-0812">Transmembrane</keyword>